<comment type="caution">
    <text evidence="18">The sequence shown here is derived from an EMBL/GenBank/DDBJ whole genome shotgun (WGS) entry which is preliminary data.</text>
</comment>
<keyword evidence="9" id="KW-0406">Ion transport</keyword>
<keyword evidence="4" id="KW-1134">Transmembrane beta strand</keyword>
<evidence type="ECO:0000259" key="17">
    <source>
        <dbReference type="Pfam" id="PF22461"/>
    </source>
</evidence>
<dbReference type="Gene3D" id="3.10.560.10">
    <property type="entry name" value="Outer membrane lipoprotein wza domain like"/>
    <property type="match status" value="1"/>
</dbReference>
<keyword evidence="10" id="KW-0626">Porin</keyword>
<comment type="subcellular location">
    <subcellularLocation>
        <location evidence="1">Cell outer membrane</location>
        <topology evidence="1">Multi-pass membrane protein</topology>
    </subcellularLocation>
</comment>
<evidence type="ECO:0000256" key="2">
    <source>
        <dbReference type="ARBA" id="ARBA00009450"/>
    </source>
</evidence>
<evidence type="ECO:0000259" key="16">
    <source>
        <dbReference type="Pfam" id="PF02563"/>
    </source>
</evidence>
<dbReference type="GO" id="GO:0009279">
    <property type="term" value="C:cell outer membrane"/>
    <property type="evidence" value="ECO:0007669"/>
    <property type="project" value="UniProtKB-SubCell"/>
</dbReference>
<keyword evidence="8" id="KW-0625">Polysaccharide transport</keyword>
<evidence type="ECO:0000256" key="12">
    <source>
        <dbReference type="ARBA" id="ARBA00023139"/>
    </source>
</evidence>
<feature type="domain" description="Polysaccharide export protein N-terminal" evidence="16">
    <location>
        <begin position="27"/>
        <end position="100"/>
    </location>
</feature>
<dbReference type="GO" id="GO:0046930">
    <property type="term" value="C:pore complex"/>
    <property type="evidence" value="ECO:0007669"/>
    <property type="project" value="UniProtKB-KW"/>
</dbReference>
<evidence type="ECO:0000256" key="7">
    <source>
        <dbReference type="ARBA" id="ARBA00022729"/>
    </source>
</evidence>
<dbReference type="GO" id="GO:0015288">
    <property type="term" value="F:porin activity"/>
    <property type="evidence" value="ECO:0007669"/>
    <property type="project" value="UniProtKB-KW"/>
</dbReference>
<gene>
    <name evidence="18" type="ORF">AW736_20185</name>
</gene>
<keyword evidence="19" id="KW-1185">Reference proteome</keyword>
<dbReference type="GO" id="GO:0015159">
    <property type="term" value="F:polysaccharide transmembrane transporter activity"/>
    <property type="evidence" value="ECO:0007669"/>
    <property type="project" value="InterPro"/>
</dbReference>
<keyword evidence="3" id="KW-0813">Transport</keyword>
<dbReference type="Proteomes" id="UP000078486">
    <property type="component" value="Unassembled WGS sequence"/>
</dbReference>
<evidence type="ECO:0000256" key="5">
    <source>
        <dbReference type="ARBA" id="ARBA00022597"/>
    </source>
</evidence>
<dbReference type="STRING" id="1184151.AW736_20185"/>
<evidence type="ECO:0000256" key="10">
    <source>
        <dbReference type="ARBA" id="ARBA00023114"/>
    </source>
</evidence>
<evidence type="ECO:0000256" key="8">
    <source>
        <dbReference type="ARBA" id="ARBA00023047"/>
    </source>
</evidence>
<evidence type="ECO:0000256" key="4">
    <source>
        <dbReference type="ARBA" id="ARBA00022452"/>
    </source>
</evidence>
<evidence type="ECO:0000256" key="11">
    <source>
        <dbReference type="ARBA" id="ARBA00023136"/>
    </source>
</evidence>
<evidence type="ECO:0000256" key="15">
    <source>
        <dbReference type="SAM" id="SignalP"/>
    </source>
</evidence>
<keyword evidence="11" id="KW-0472">Membrane</keyword>
<feature type="domain" description="SLBB" evidence="17">
    <location>
        <begin position="106"/>
        <end position="191"/>
    </location>
</feature>
<evidence type="ECO:0000256" key="1">
    <source>
        <dbReference type="ARBA" id="ARBA00004571"/>
    </source>
</evidence>
<feature type="chain" id="PRO_5008088652" description="Soluble ligand binding domain-containing protein" evidence="15">
    <location>
        <begin position="22"/>
        <end position="196"/>
    </location>
</feature>
<keyword evidence="6" id="KW-0812">Transmembrane</keyword>
<dbReference type="GO" id="GO:0006811">
    <property type="term" value="P:monoatomic ion transport"/>
    <property type="evidence" value="ECO:0007669"/>
    <property type="project" value="UniProtKB-KW"/>
</dbReference>
<dbReference type="InterPro" id="IPR049712">
    <property type="entry name" value="Poly_export"/>
</dbReference>
<proteinExistence type="inferred from homology"/>
<evidence type="ECO:0000313" key="19">
    <source>
        <dbReference type="Proteomes" id="UP000078486"/>
    </source>
</evidence>
<dbReference type="Pfam" id="PF22461">
    <property type="entry name" value="SLBB_2"/>
    <property type="match status" value="1"/>
</dbReference>
<evidence type="ECO:0000256" key="9">
    <source>
        <dbReference type="ARBA" id="ARBA00023065"/>
    </source>
</evidence>
<dbReference type="EMBL" id="LRRQ01000155">
    <property type="protein sequence ID" value="OAM87858.1"/>
    <property type="molecule type" value="Genomic_DNA"/>
</dbReference>
<protein>
    <recommendedName>
        <fullName evidence="20">Soluble ligand binding domain-containing protein</fullName>
    </recommendedName>
</protein>
<keyword evidence="12" id="KW-0564">Palmitate</keyword>
<feature type="signal peptide" evidence="15">
    <location>
        <begin position="1"/>
        <end position="21"/>
    </location>
</feature>
<evidence type="ECO:0000313" key="18">
    <source>
        <dbReference type="EMBL" id="OAM87858.1"/>
    </source>
</evidence>
<name>A0A178IDQ0_9BACT</name>
<comment type="similarity">
    <text evidence="2">Belongs to the BexD/CtrA/VexA family.</text>
</comment>
<evidence type="ECO:0008006" key="20">
    <source>
        <dbReference type="Google" id="ProtNLM"/>
    </source>
</evidence>
<evidence type="ECO:0000256" key="13">
    <source>
        <dbReference type="ARBA" id="ARBA00023237"/>
    </source>
</evidence>
<reference evidence="18 19" key="1">
    <citation type="submission" date="2016-01" db="EMBL/GenBank/DDBJ databases">
        <title>High potential of lignocellulose degradation of a new Verrucomicrobia species.</title>
        <authorList>
            <person name="Wang Y."/>
            <person name="Shi Y."/>
            <person name="Qiu Z."/>
            <person name="Liu S."/>
            <person name="Yang H."/>
        </authorList>
    </citation>
    <scope>NUCLEOTIDE SEQUENCE [LARGE SCALE GENOMIC DNA]</scope>
    <source>
        <strain evidence="18 19">TSB47</strain>
    </source>
</reference>
<dbReference type="Pfam" id="PF02563">
    <property type="entry name" value="Poly_export"/>
    <property type="match status" value="1"/>
</dbReference>
<keyword evidence="5" id="KW-0762">Sugar transport</keyword>
<keyword evidence="13" id="KW-0998">Cell outer membrane</keyword>
<accession>A0A178IDQ0</accession>
<organism evidence="18 19">
    <name type="scientific">Termitidicoccus mucosus</name>
    <dbReference type="NCBI Taxonomy" id="1184151"/>
    <lineage>
        <taxon>Bacteria</taxon>
        <taxon>Pseudomonadati</taxon>
        <taxon>Verrucomicrobiota</taxon>
        <taxon>Opitutia</taxon>
        <taxon>Opitutales</taxon>
        <taxon>Opitutaceae</taxon>
        <taxon>Termitidicoccus</taxon>
    </lineage>
</organism>
<dbReference type="RefSeq" id="WP_068772116.1">
    <property type="nucleotide sequence ID" value="NZ_CP109796.1"/>
</dbReference>
<keyword evidence="7 15" id="KW-0732">Signal</keyword>
<sequence length="196" mass="21277">MMPEKLLSILGMLAFAAAAVASTNGGDSYQLYPLDLLRFEVYGEPELATELRISGNGDLNVPLAGSVRVQELTLAQAQEKIAQVYRDSEIFIRPQVSLRVVEYSKKEVSVLGQVGKQGRIELPAESSAISIVEAITAAGGFTRIAKGDTVRVTRRQTNDAKETHITVDVKALIRGSGGDIFMVRPGDVIFVPERLF</sequence>
<dbReference type="PANTHER" id="PTHR33619">
    <property type="entry name" value="POLYSACCHARIDE EXPORT PROTEIN GFCE-RELATED"/>
    <property type="match status" value="1"/>
</dbReference>
<evidence type="ECO:0000256" key="3">
    <source>
        <dbReference type="ARBA" id="ARBA00022448"/>
    </source>
</evidence>
<evidence type="ECO:0000256" key="14">
    <source>
        <dbReference type="ARBA" id="ARBA00023288"/>
    </source>
</evidence>
<dbReference type="InterPro" id="IPR003715">
    <property type="entry name" value="Poly_export_N"/>
</dbReference>
<evidence type="ECO:0000256" key="6">
    <source>
        <dbReference type="ARBA" id="ARBA00022692"/>
    </source>
</evidence>
<keyword evidence="14" id="KW-0449">Lipoprotein</keyword>
<dbReference type="PANTHER" id="PTHR33619:SF3">
    <property type="entry name" value="POLYSACCHARIDE EXPORT PROTEIN GFCE-RELATED"/>
    <property type="match status" value="1"/>
</dbReference>
<dbReference type="InterPro" id="IPR054765">
    <property type="entry name" value="SLBB_dom"/>
</dbReference>
<dbReference type="AlphaFoldDB" id="A0A178IDQ0"/>